<feature type="compositionally biased region" description="Low complexity" evidence="1">
    <location>
        <begin position="127"/>
        <end position="146"/>
    </location>
</feature>
<evidence type="ECO:0000313" key="4">
    <source>
        <dbReference type="WBParaSite" id="Pan_g20126.t1"/>
    </source>
</evidence>
<dbReference type="PANTHER" id="PTHR14633">
    <property type="entry name" value="LITTLE ELONGATION COMPLEX SUBUNIT 2"/>
    <property type="match status" value="1"/>
</dbReference>
<feature type="region of interest" description="Disordered" evidence="1">
    <location>
        <begin position="489"/>
        <end position="537"/>
    </location>
</feature>
<dbReference type="Proteomes" id="UP000492821">
    <property type="component" value="Unassembled WGS sequence"/>
</dbReference>
<feature type="compositionally biased region" description="Gly residues" evidence="1">
    <location>
        <begin position="106"/>
        <end position="116"/>
    </location>
</feature>
<feature type="region of interest" description="Disordered" evidence="1">
    <location>
        <begin position="90"/>
        <end position="173"/>
    </location>
</feature>
<reference evidence="3" key="1">
    <citation type="journal article" date="2013" name="Genetics">
        <title>The draft genome and transcriptome of Panagrellus redivivus are shaped by the harsh demands of a free-living lifestyle.</title>
        <authorList>
            <person name="Srinivasan J."/>
            <person name="Dillman A.R."/>
            <person name="Macchietto M.G."/>
            <person name="Heikkinen L."/>
            <person name="Lakso M."/>
            <person name="Fracchia K.M."/>
            <person name="Antoshechkin I."/>
            <person name="Mortazavi A."/>
            <person name="Wong G."/>
            <person name="Sternberg P.W."/>
        </authorList>
    </citation>
    <scope>NUCLEOTIDE SEQUENCE [LARGE SCALE GENOMIC DNA]</scope>
    <source>
        <strain evidence="3">MT8872</strain>
    </source>
</reference>
<feature type="compositionally biased region" description="Basic residues" evidence="1">
    <location>
        <begin position="857"/>
        <end position="867"/>
    </location>
</feature>
<dbReference type="GO" id="GO:0042795">
    <property type="term" value="P:snRNA transcription by RNA polymerase II"/>
    <property type="evidence" value="ECO:0007669"/>
    <property type="project" value="TreeGrafter"/>
</dbReference>
<feature type="domain" description="Little elongation complex subunit 2 C-terminal" evidence="2">
    <location>
        <begin position="634"/>
        <end position="837"/>
    </location>
</feature>
<proteinExistence type="predicted"/>
<feature type="compositionally biased region" description="Basic and acidic residues" evidence="1">
    <location>
        <begin position="903"/>
        <end position="913"/>
    </location>
</feature>
<feature type="region of interest" description="Disordered" evidence="1">
    <location>
        <begin position="49"/>
        <end position="72"/>
    </location>
</feature>
<evidence type="ECO:0000256" key="1">
    <source>
        <dbReference type="SAM" id="MobiDB-lite"/>
    </source>
</evidence>
<evidence type="ECO:0000259" key="2">
    <source>
        <dbReference type="Pfam" id="PF10505"/>
    </source>
</evidence>
<accession>A0A7E4ZVQ3</accession>
<keyword evidence="3" id="KW-1185">Reference proteome</keyword>
<dbReference type="Pfam" id="PF10505">
    <property type="entry name" value="NARG2_C"/>
    <property type="match status" value="1"/>
</dbReference>
<dbReference type="WBParaSite" id="Pan_g20126.t1">
    <property type="protein sequence ID" value="Pan_g20126.t1"/>
    <property type="gene ID" value="Pan_g20126"/>
</dbReference>
<dbReference type="GO" id="GO:0045945">
    <property type="term" value="P:positive regulation of transcription by RNA polymerase III"/>
    <property type="evidence" value="ECO:0007669"/>
    <property type="project" value="TreeGrafter"/>
</dbReference>
<feature type="compositionally biased region" description="Basic and acidic residues" evidence="1">
    <location>
        <begin position="147"/>
        <end position="173"/>
    </location>
</feature>
<name>A0A7E4ZVQ3_PANRE</name>
<dbReference type="GO" id="GO:0042796">
    <property type="term" value="P:snRNA transcription by RNA polymerase III"/>
    <property type="evidence" value="ECO:0007669"/>
    <property type="project" value="TreeGrafter"/>
</dbReference>
<feature type="compositionally biased region" description="Basic and acidic residues" evidence="1">
    <location>
        <begin position="59"/>
        <end position="69"/>
    </location>
</feature>
<reference evidence="4" key="2">
    <citation type="submission" date="2020-10" db="UniProtKB">
        <authorList>
            <consortium name="WormBaseParasite"/>
        </authorList>
    </citation>
    <scope>IDENTIFICATION</scope>
</reference>
<feature type="region of interest" description="Disordered" evidence="1">
    <location>
        <begin position="831"/>
        <end position="913"/>
    </location>
</feature>
<protein>
    <submittedName>
        <fullName evidence="4">NARG2_C domain-containing protein</fullName>
    </submittedName>
</protein>
<dbReference type="GO" id="GO:0008023">
    <property type="term" value="C:transcription elongation factor complex"/>
    <property type="evidence" value="ECO:0007669"/>
    <property type="project" value="InterPro"/>
</dbReference>
<dbReference type="AlphaFoldDB" id="A0A7E4ZVQ3"/>
<feature type="compositionally biased region" description="Basic and acidic residues" evidence="1">
    <location>
        <begin position="498"/>
        <end position="516"/>
    </location>
</feature>
<dbReference type="PANTHER" id="PTHR14633:SF3">
    <property type="entry name" value="LITTLE ELONGATION COMPLEX SUBUNIT 2"/>
    <property type="match status" value="1"/>
</dbReference>
<evidence type="ECO:0000313" key="3">
    <source>
        <dbReference type="Proteomes" id="UP000492821"/>
    </source>
</evidence>
<dbReference type="InterPro" id="IPR019535">
    <property type="entry name" value="ICE2_C"/>
</dbReference>
<organism evidence="3 4">
    <name type="scientific">Panagrellus redivivus</name>
    <name type="common">Microworm</name>
    <dbReference type="NCBI Taxonomy" id="6233"/>
    <lineage>
        <taxon>Eukaryota</taxon>
        <taxon>Metazoa</taxon>
        <taxon>Ecdysozoa</taxon>
        <taxon>Nematoda</taxon>
        <taxon>Chromadorea</taxon>
        <taxon>Rhabditida</taxon>
        <taxon>Tylenchina</taxon>
        <taxon>Panagrolaimomorpha</taxon>
        <taxon>Panagrolaimoidea</taxon>
        <taxon>Panagrolaimidae</taxon>
        <taxon>Panagrellus</taxon>
    </lineage>
</organism>
<sequence>MSDEAIFAACPVRSQLDFGEQLEHTWVTCNICCKLKQKAEDAAAAAAEATPSALSEVPAEEKPVKEDPKPIASVLPKSVPAPAGWYDPFSGAKPLPTAPAPTVNRGRGGSRGGRGGAIPICRKNDIAAPSTSNPSPASPAPSNASKPKNDKLSNKARDRLDAQKFRKTNENVDKKKAALQVVQERRAEAQADKNTKAKAAAAVAPSDMAWVPNPHFLLPANSISALQIDDHRRYVAIISNFLHPDANLRFEFNNIELENMDERLKDEREKFIECIHKSFDSKGFYANAFSGSIKFALKRLKTRINALPQCGYSEVVKEISWDPNMTAVKTMYAKKPEVLSKGRSTKVSMPDPTRRCLLESSFDKISQRFDPDAAPKLLQDDNTAISHAVGHEVTAALTASSMRHLLSAPFPLRTYRRAFPMSIQRRFTNGRPERVIIIERPVPVSGLSKVDLVRSYGKYIVRNAIERAPKVDAPVKNYTGVRPLKRKLTDAGADEVNDEKKPKLEESDEPEVKMEESIEPEVNPEPVEEKHISLDDELQIDEDEDDDEEPESEVPAVKQDIADVKEVAPEPVKAEPEPMEAAPATSSTSLLHVLLDSQPSNPSSTTPKQPVDLLDSILGNMDTTEVAAASPTTNSTYSYSVIPIDEKGQHKVLVRSRAHNKNDAGFSFSLSTKLEYIPKCGSEELYEEELIWNAMTAMLRGSEIHGTVHLTLPEAHCLQIRLSKSQKVFDALPVSAKEKLSGRWNRLYHLLDEIKDLNEGDYLLVESDNDTLKVYSEAISESDAVYSREKILEQSGIANHDKIYNESIDFKSKFNGISAHTPLTWHVVKGRIPGSFLPPNPNRPAYQYNGKNERGRGGGRGRGRGRGRGGNFRGRGNQRGRGGRGGRGRGGGGNDTNRQKVAYTDHDANPFRD</sequence>
<feature type="compositionally biased region" description="Basic residues" evidence="1">
    <location>
        <begin position="876"/>
        <end position="887"/>
    </location>
</feature>